<dbReference type="AlphaFoldDB" id="A0A2K1QCD7"/>
<evidence type="ECO:0000256" key="5">
    <source>
        <dbReference type="ARBA" id="ARBA00022729"/>
    </source>
</evidence>
<dbReference type="GO" id="GO:0030288">
    <property type="term" value="C:outer membrane-bounded periplasmic space"/>
    <property type="evidence" value="ECO:0007669"/>
    <property type="project" value="TreeGrafter"/>
</dbReference>
<evidence type="ECO:0000313" key="10">
    <source>
        <dbReference type="Proteomes" id="UP000236345"/>
    </source>
</evidence>
<proteinExistence type="inferred from homology"/>
<keyword evidence="4" id="KW-0406">Ion transport</keyword>
<dbReference type="PANTHER" id="PTHR30532">
    <property type="entry name" value="IRON III DICITRATE-BINDING PERIPLASMIC PROTEIN"/>
    <property type="match status" value="1"/>
</dbReference>
<dbReference type="Pfam" id="PF01497">
    <property type="entry name" value="Peripla_BP_2"/>
    <property type="match status" value="1"/>
</dbReference>
<evidence type="ECO:0000256" key="4">
    <source>
        <dbReference type="ARBA" id="ARBA00022496"/>
    </source>
</evidence>
<dbReference type="Gene3D" id="3.40.50.1980">
    <property type="entry name" value="Nitrogenase molybdenum iron protein domain"/>
    <property type="match status" value="2"/>
</dbReference>
<name>A0A2K1QCD7_9GAMM</name>
<dbReference type="PROSITE" id="PS51257">
    <property type="entry name" value="PROKAR_LIPOPROTEIN"/>
    <property type="match status" value="1"/>
</dbReference>
<evidence type="ECO:0000256" key="1">
    <source>
        <dbReference type="ARBA" id="ARBA00004196"/>
    </source>
</evidence>
<feature type="signal peptide" evidence="7">
    <location>
        <begin position="1"/>
        <end position="19"/>
    </location>
</feature>
<protein>
    <submittedName>
        <fullName evidence="9">Iron ABC transporter substrate-binding protein</fullName>
    </submittedName>
</protein>
<dbReference type="PROSITE" id="PS50983">
    <property type="entry name" value="FE_B12_PBP"/>
    <property type="match status" value="1"/>
</dbReference>
<keyword evidence="3" id="KW-0813">Transport</keyword>
<keyword evidence="4" id="KW-0410">Iron transport</keyword>
<evidence type="ECO:0000259" key="8">
    <source>
        <dbReference type="PROSITE" id="PS50983"/>
    </source>
</evidence>
<keyword evidence="4" id="KW-0408">Iron</keyword>
<reference evidence="10" key="1">
    <citation type="submission" date="2017-09" db="EMBL/GenBank/DDBJ databases">
        <authorList>
            <person name="Palmer M."/>
            <person name="Steenkamp E.T."/>
            <person name="Coetzee M.P."/>
            <person name="Avontuur J.R."/>
            <person name="Van Zyl E."/>
            <person name="Chan W.-Y."/>
            <person name="Blom J."/>
            <person name="Venter S.N."/>
        </authorList>
    </citation>
    <scope>NUCLEOTIDE SEQUENCE [LARGE SCALE GENOMIC DNA]</scope>
    <source>
        <strain evidence="10">QC88-366</strain>
    </source>
</reference>
<dbReference type="CDD" id="cd01140">
    <property type="entry name" value="FatB"/>
    <property type="match status" value="1"/>
</dbReference>
<dbReference type="OrthoDB" id="63946at2"/>
<comment type="similarity">
    <text evidence="2">Belongs to the bacterial solute-binding protein 8 family.</text>
</comment>
<evidence type="ECO:0000256" key="2">
    <source>
        <dbReference type="ARBA" id="ARBA00008814"/>
    </source>
</evidence>
<sequence length="366" mass="38857">MRLSAVFTTTILASALALTGCDDTTAQATASANTIKIEHAQGTTEIAPSPQKVMVLNPATLDNIDALHIPVAGVPKNSTHLPSFLAKYQGDAYLNAGTLFEPDYEAISNAKPDLIIAGGRAHDAYDKLSAIAPTIALDVDAKHFTQSLTQRVEQLGEIFNKQQEAKALTDAFTAKIAALREKSEHAGNAMVIMVSGGKMSAYAPGSRFGFIFDELGFKPAATFSQAGKHGNVVTSEFIMNTDPDWLFVLDRDSAIGRAEGASAQQVLDNALIHKTKAWQNKHIVYLDSSSLYIAGGIQSYTRLMDNISTVLNDASATMESSSAAMNSANATMESARAETENVSAETENASVETDSANAETDSAKSE</sequence>
<dbReference type="Proteomes" id="UP000236345">
    <property type="component" value="Unassembled WGS sequence"/>
</dbReference>
<dbReference type="EMBL" id="NWUO01000003">
    <property type="protein sequence ID" value="PNS12693.1"/>
    <property type="molecule type" value="Genomic_DNA"/>
</dbReference>
<evidence type="ECO:0000256" key="3">
    <source>
        <dbReference type="ARBA" id="ARBA00022448"/>
    </source>
</evidence>
<dbReference type="PANTHER" id="PTHR30532:SF28">
    <property type="entry name" value="PETROBACTIN-BINDING PROTEIN YCLQ"/>
    <property type="match status" value="1"/>
</dbReference>
<comment type="subcellular location">
    <subcellularLocation>
        <location evidence="1">Cell envelope</location>
    </subcellularLocation>
</comment>
<dbReference type="SUPFAM" id="SSF53807">
    <property type="entry name" value="Helical backbone' metal receptor"/>
    <property type="match status" value="1"/>
</dbReference>
<feature type="region of interest" description="Disordered" evidence="6">
    <location>
        <begin position="322"/>
        <end position="366"/>
    </location>
</feature>
<dbReference type="InterPro" id="IPR033870">
    <property type="entry name" value="FatB"/>
</dbReference>
<keyword evidence="5 7" id="KW-0732">Signal</keyword>
<keyword evidence="10" id="KW-1185">Reference proteome</keyword>
<feature type="compositionally biased region" description="Polar residues" evidence="6">
    <location>
        <begin position="340"/>
        <end position="360"/>
    </location>
</feature>
<evidence type="ECO:0000256" key="6">
    <source>
        <dbReference type="SAM" id="MobiDB-lite"/>
    </source>
</evidence>
<feature type="domain" description="Fe/B12 periplasmic-binding" evidence="8">
    <location>
        <begin position="52"/>
        <end position="315"/>
    </location>
</feature>
<gene>
    <name evidence="9" type="ORF">COO59_06155</name>
</gene>
<dbReference type="InterPro" id="IPR002491">
    <property type="entry name" value="ABC_transptr_periplasmic_BD"/>
</dbReference>
<accession>A0A2K1QCD7</accession>
<feature type="chain" id="PRO_5014330219" evidence="7">
    <location>
        <begin position="20"/>
        <end position="366"/>
    </location>
</feature>
<feature type="compositionally biased region" description="Low complexity" evidence="6">
    <location>
        <begin position="322"/>
        <end position="334"/>
    </location>
</feature>
<evidence type="ECO:0000256" key="7">
    <source>
        <dbReference type="SAM" id="SignalP"/>
    </source>
</evidence>
<dbReference type="GO" id="GO:1901678">
    <property type="term" value="P:iron coordination entity transport"/>
    <property type="evidence" value="ECO:0007669"/>
    <property type="project" value="UniProtKB-ARBA"/>
</dbReference>
<dbReference type="InterPro" id="IPR051313">
    <property type="entry name" value="Bact_iron-sidero_bind"/>
</dbReference>
<evidence type="ECO:0000313" key="9">
    <source>
        <dbReference type="EMBL" id="PNS12693.1"/>
    </source>
</evidence>
<organism evidence="9 10">
    <name type="scientific">Mixta theicola</name>
    <dbReference type="NCBI Taxonomy" id="1458355"/>
    <lineage>
        <taxon>Bacteria</taxon>
        <taxon>Pseudomonadati</taxon>
        <taxon>Pseudomonadota</taxon>
        <taxon>Gammaproteobacteria</taxon>
        <taxon>Enterobacterales</taxon>
        <taxon>Erwiniaceae</taxon>
        <taxon>Mixta</taxon>
    </lineage>
</organism>
<comment type="caution">
    <text evidence="9">The sequence shown here is derived from an EMBL/GenBank/DDBJ whole genome shotgun (WGS) entry which is preliminary data.</text>
</comment>